<evidence type="ECO:0000259" key="7">
    <source>
        <dbReference type="Pfam" id="PF01709"/>
    </source>
</evidence>
<dbReference type="InterPro" id="IPR017856">
    <property type="entry name" value="Integrase-like_N"/>
</dbReference>
<evidence type="ECO:0008006" key="11">
    <source>
        <dbReference type="Google" id="ProtNLM"/>
    </source>
</evidence>
<sequence>MSGHSKWKQIKERKGAADKKRSREFSKLSRLITVESRIAKGSVASPNLRAVIERARAIDMPKENIERAVARGIGVGAEALEQVTYETYGPSGVAILIDAFTDSRNRTNQELKFLLSEMGYAMASPGSASWAFARSTEGEWHATTTVPVSEEDAEKLAVLIEKLETHQDVEHVATNAE</sequence>
<evidence type="ECO:0000313" key="9">
    <source>
        <dbReference type="EMBL" id="OGG44248.1"/>
    </source>
</evidence>
<dbReference type="Gene3D" id="3.30.70.980">
    <property type="match status" value="2"/>
</dbReference>
<comment type="caution">
    <text evidence="9">The sequence shown here is derived from an EMBL/GenBank/DDBJ whole genome shotgun (WGS) entry which is preliminary data.</text>
</comment>
<comment type="similarity">
    <text evidence="1">Belongs to the TACO1 family.</text>
</comment>
<dbReference type="InterPro" id="IPR002876">
    <property type="entry name" value="Transcrip_reg_TACO1-like"/>
</dbReference>
<feature type="domain" description="TACO1/YebC-like N-terminal" evidence="8">
    <location>
        <begin position="5"/>
        <end position="74"/>
    </location>
</feature>
<evidence type="ECO:0000256" key="5">
    <source>
        <dbReference type="ARBA" id="ARBA00023163"/>
    </source>
</evidence>
<dbReference type="InterPro" id="IPR049083">
    <property type="entry name" value="TACO1_YebC_N"/>
</dbReference>
<dbReference type="GO" id="GO:0005829">
    <property type="term" value="C:cytosol"/>
    <property type="evidence" value="ECO:0007669"/>
    <property type="project" value="TreeGrafter"/>
</dbReference>
<proteinExistence type="inferred from homology"/>
<accession>A0A1F6C596</accession>
<reference evidence="9 10" key="1">
    <citation type="journal article" date="2016" name="Nat. Commun.">
        <title>Thousands of microbial genomes shed light on interconnected biogeochemical processes in an aquifer system.</title>
        <authorList>
            <person name="Anantharaman K."/>
            <person name="Brown C.T."/>
            <person name="Hug L.A."/>
            <person name="Sharon I."/>
            <person name="Castelle C.J."/>
            <person name="Probst A.J."/>
            <person name="Thomas B.C."/>
            <person name="Singh A."/>
            <person name="Wilkins M.J."/>
            <person name="Karaoz U."/>
            <person name="Brodie E.L."/>
            <person name="Williams K.H."/>
            <person name="Hubbard S.S."/>
            <person name="Banfield J.F."/>
        </authorList>
    </citation>
    <scope>NUCLEOTIDE SEQUENCE [LARGE SCALE GENOMIC DNA]</scope>
</reference>
<feature type="domain" description="TACO1/YebC-like second and third" evidence="7">
    <location>
        <begin position="135"/>
        <end position="176"/>
    </location>
</feature>
<feature type="compositionally biased region" description="Basic and acidic residues" evidence="6">
    <location>
        <begin position="9"/>
        <end position="23"/>
    </location>
</feature>
<evidence type="ECO:0000259" key="8">
    <source>
        <dbReference type="Pfam" id="PF20772"/>
    </source>
</evidence>
<name>A0A1F6C596_9BACT</name>
<dbReference type="InterPro" id="IPR026564">
    <property type="entry name" value="Transcrip_reg_TACO1-like_dom3"/>
</dbReference>
<evidence type="ECO:0000256" key="1">
    <source>
        <dbReference type="ARBA" id="ARBA00008724"/>
    </source>
</evidence>
<dbReference type="InterPro" id="IPR048300">
    <property type="entry name" value="TACO1_YebC-like_2nd/3rd_dom"/>
</dbReference>
<evidence type="ECO:0000313" key="10">
    <source>
        <dbReference type="Proteomes" id="UP000178249"/>
    </source>
</evidence>
<dbReference type="PANTHER" id="PTHR12532:SF6">
    <property type="entry name" value="TRANSCRIPTIONAL REGULATORY PROTEIN YEBC-RELATED"/>
    <property type="match status" value="1"/>
</dbReference>
<dbReference type="GO" id="GO:0003677">
    <property type="term" value="F:DNA binding"/>
    <property type="evidence" value="ECO:0007669"/>
    <property type="project" value="UniProtKB-KW"/>
</dbReference>
<keyword evidence="3" id="KW-0805">Transcription regulation</keyword>
<evidence type="ECO:0000256" key="3">
    <source>
        <dbReference type="ARBA" id="ARBA00023015"/>
    </source>
</evidence>
<dbReference type="PANTHER" id="PTHR12532">
    <property type="entry name" value="TRANSLATIONAL ACTIVATOR OF CYTOCHROME C OXIDASE 1"/>
    <property type="match status" value="1"/>
</dbReference>
<keyword evidence="4" id="KW-0238">DNA-binding</keyword>
<protein>
    <recommendedName>
        <fullName evidence="11">Transcriptional regulator</fullName>
    </recommendedName>
</protein>
<dbReference type="Proteomes" id="UP000178249">
    <property type="component" value="Unassembled WGS sequence"/>
</dbReference>
<dbReference type="EMBL" id="MFKP01000015">
    <property type="protein sequence ID" value="OGG44248.1"/>
    <property type="molecule type" value="Genomic_DNA"/>
</dbReference>
<evidence type="ECO:0000256" key="4">
    <source>
        <dbReference type="ARBA" id="ARBA00023125"/>
    </source>
</evidence>
<dbReference type="SUPFAM" id="SSF75625">
    <property type="entry name" value="YebC-like"/>
    <property type="match status" value="1"/>
</dbReference>
<dbReference type="Pfam" id="PF01709">
    <property type="entry name" value="Transcrip_reg"/>
    <property type="match status" value="2"/>
</dbReference>
<dbReference type="InterPro" id="IPR029072">
    <property type="entry name" value="YebC-like"/>
</dbReference>
<keyword evidence="5" id="KW-0804">Transcription</keyword>
<feature type="domain" description="TACO1/YebC-like second and third" evidence="7">
    <location>
        <begin position="80"/>
        <end position="134"/>
    </location>
</feature>
<keyword evidence="2" id="KW-0963">Cytoplasm</keyword>
<dbReference type="Pfam" id="PF20772">
    <property type="entry name" value="TACO1_YebC_N"/>
    <property type="match status" value="1"/>
</dbReference>
<feature type="region of interest" description="Disordered" evidence="6">
    <location>
        <begin position="1"/>
        <end position="23"/>
    </location>
</feature>
<evidence type="ECO:0000256" key="6">
    <source>
        <dbReference type="SAM" id="MobiDB-lite"/>
    </source>
</evidence>
<dbReference type="Gene3D" id="1.10.10.200">
    <property type="match status" value="1"/>
</dbReference>
<dbReference type="AlphaFoldDB" id="A0A1F6C596"/>
<evidence type="ECO:0000256" key="2">
    <source>
        <dbReference type="ARBA" id="ARBA00022490"/>
    </source>
</evidence>
<gene>
    <name evidence="9" type="ORF">A2841_01385</name>
</gene>
<organism evidence="9 10">
    <name type="scientific">Candidatus Kaiserbacteria bacterium RIFCSPHIGHO2_01_FULL_48_10</name>
    <dbReference type="NCBI Taxonomy" id="1798476"/>
    <lineage>
        <taxon>Bacteria</taxon>
        <taxon>Candidatus Kaiseribacteriota</taxon>
    </lineage>
</organism>